<accession>A0A6B0S0Q3</accession>
<dbReference type="Proteomes" id="UP000322234">
    <property type="component" value="Unassembled WGS sequence"/>
</dbReference>
<dbReference type="AlphaFoldDB" id="A0A6B0S0Q3"/>
<organism evidence="1 2">
    <name type="scientific">Bos mutus</name>
    <name type="common">wild yak</name>
    <dbReference type="NCBI Taxonomy" id="72004"/>
    <lineage>
        <taxon>Eukaryota</taxon>
        <taxon>Metazoa</taxon>
        <taxon>Chordata</taxon>
        <taxon>Craniata</taxon>
        <taxon>Vertebrata</taxon>
        <taxon>Euteleostomi</taxon>
        <taxon>Mammalia</taxon>
        <taxon>Eutheria</taxon>
        <taxon>Laurasiatheria</taxon>
        <taxon>Artiodactyla</taxon>
        <taxon>Ruminantia</taxon>
        <taxon>Pecora</taxon>
        <taxon>Bovidae</taxon>
        <taxon>Bovinae</taxon>
        <taxon>Bos</taxon>
    </lineage>
</organism>
<keyword evidence="2" id="KW-1185">Reference proteome</keyword>
<evidence type="ECO:0000313" key="1">
    <source>
        <dbReference type="EMBL" id="MXQ96038.1"/>
    </source>
</evidence>
<comment type="caution">
    <text evidence="1">The sequence shown here is derived from an EMBL/GenBank/DDBJ whole genome shotgun (WGS) entry which is preliminary data.</text>
</comment>
<name>A0A6B0S0Q3_9CETA</name>
<reference evidence="1" key="1">
    <citation type="submission" date="2019-10" db="EMBL/GenBank/DDBJ databases">
        <title>The sequence and de novo assembly of the wild yak genome.</title>
        <authorList>
            <person name="Liu Y."/>
        </authorList>
    </citation>
    <scope>NUCLEOTIDE SEQUENCE [LARGE SCALE GENOMIC DNA]</scope>
    <source>
        <strain evidence="1">WY2019</strain>
    </source>
</reference>
<proteinExistence type="predicted"/>
<evidence type="ECO:0000313" key="2">
    <source>
        <dbReference type="Proteomes" id="UP000322234"/>
    </source>
</evidence>
<dbReference type="EMBL" id="VBQZ03000151">
    <property type="protein sequence ID" value="MXQ96038.1"/>
    <property type="molecule type" value="Genomic_DNA"/>
</dbReference>
<sequence>MESATEQGLRTQQLVTLPDSLLRGFSLQNGELTHSKSFAPSADTRDFCRIRNIQSKLEEQASGHLIYDKITPAVQWDRSCWGSGLPQWCQRCGVDELCAECTGFKTVPRCAPFGGAGAPSVLAFWVIVGGMYVTRLGVVSGVATLHSSVRMPCGPDVVPVEDGAELCRQLTCSSLGLLEPAV</sequence>
<protein>
    <submittedName>
        <fullName evidence="1">Uncharacterized protein</fullName>
    </submittedName>
</protein>
<gene>
    <name evidence="1" type="ORF">E5288_WYG022232</name>
</gene>